<protein>
    <submittedName>
        <fullName evidence="2">Prepilin-type N-terminal cleavage/methylation domain-containing protein</fullName>
    </submittedName>
</protein>
<name>A0A4V6I478_9HELI</name>
<gene>
    <name evidence="2" type="ORF">LS65_002090</name>
</gene>
<evidence type="ECO:0000313" key="3">
    <source>
        <dbReference type="Proteomes" id="UP000029707"/>
    </source>
</evidence>
<reference evidence="2 3" key="1">
    <citation type="journal article" date="2014" name="Genome Announc.">
        <title>Draft genome sequences of eight enterohepatic helicobacter species isolated from both laboratory and wild rodents.</title>
        <authorList>
            <person name="Sheh A."/>
            <person name="Shen Z."/>
            <person name="Fox J.G."/>
        </authorList>
    </citation>
    <scope>NUCLEOTIDE SEQUENCE [LARGE SCALE GENOMIC DNA]</scope>
    <source>
        <strain evidence="2 3">MIT 01-6451</strain>
    </source>
</reference>
<proteinExistence type="predicted"/>
<organism evidence="2 3">
    <name type="scientific">Helicobacter japonicus</name>
    <dbReference type="NCBI Taxonomy" id="425400"/>
    <lineage>
        <taxon>Bacteria</taxon>
        <taxon>Pseudomonadati</taxon>
        <taxon>Campylobacterota</taxon>
        <taxon>Epsilonproteobacteria</taxon>
        <taxon>Campylobacterales</taxon>
        <taxon>Helicobacteraceae</taxon>
        <taxon>Helicobacter</taxon>
    </lineage>
</organism>
<dbReference type="InterPro" id="IPR012902">
    <property type="entry name" value="N_methyl_site"/>
</dbReference>
<dbReference type="Gene3D" id="3.30.700.10">
    <property type="entry name" value="Glycoprotein, Type 4 Pilin"/>
    <property type="match status" value="1"/>
</dbReference>
<comment type="caution">
    <text evidence="2">The sequence shown here is derived from an EMBL/GenBank/DDBJ whole genome shotgun (WGS) entry which is preliminary data.</text>
</comment>
<keyword evidence="1" id="KW-1133">Transmembrane helix</keyword>
<evidence type="ECO:0000256" key="1">
    <source>
        <dbReference type="SAM" id="Phobius"/>
    </source>
</evidence>
<dbReference type="AlphaFoldDB" id="A0A4V6I478"/>
<dbReference type="NCBIfam" id="TIGR02532">
    <property type="entry name" value="IV_pilin_GFxxxE"/>
    <property type="match status" value="1"/>
</dbReference>
<dbReference type="Proteomes" id="UP000029707">
    <property type="component" value="Unassembled WGS sequence"/>
</dbReference>
<dbReference type="STRING" id="425400.LS65_07910"/>
<keyword evidence="1" id="KW-0812">Transmembrane</keyword>
<dbReference type="OrthoDB" id="5349145at2"/>
<feature type="transmembrane region" description="Helical" evidence="1">
    <location>
        <begin position="12"/>
        <end position="32"/>
    </location>
</feature>
<evidence type="ECO:0000313" key="2">
    <source>
        <dbReference type="EMBL" id="TLE02943.1"/>
    </source>
</evidence>
<dbReference type="EMBL" id="JRMQ02000002">
    <property type="protein sequence ID" value="TLE02943.1"/>
    <property type="molecule type" value="Genomic_DNA"/>
</dbReference>
<dbReference type="SUPFAM" id="SSF54523">
    <property type="entry name" value="Pili subunits"/>
    <property type="match status" value="1"/>
</dbReference>
<sequence>MTSRGYKKRLAFSMLELVFVIIILGILAAIAIPRFSLTRSDAQLIAVENDIISAINAIQREVFSQNIEPNSIDGHRILDLSGLSQSRWVVQGNGVRLAKNGILDTQNDCITLMQENGKIIFFVQQKADSTLCSKLLERHKTRREVPLSTSNAIF</sequence>
<keyword evidence="1" id="KW-0472">Membrane</keyword>
<dbReference type="InterPro" id="IPR045584">
    <property type="entry name" value="Pilin-like"/>
</dbReference>
<keyword evidence="3" id="KW-1185">Reference proteome</keyword>
<accession>A0A4V6I478</accession>